<dbReference type="Pfam" id="PF01261">
    <property type="entry name" value="AP_endonuc_2"/>
    <property type="match status" value="1"/>
</dbReference>
<keyword evidence="2" id="KW-0255">Endonuclease</keyword>
<evidence type="ECO:0000313" key="2">
    <source>
        <dbReference type="EMBL" id="JAP93738.1"/>
    </source>
</evidence>
<dbReference type="EMBL" id="GDID01002868">
    <property type="protein sequence ID" value="JAP93738.1"/>
    <property type="molecule type" value="Transcribed_RNA"/>
</dbReference>
<proteinExistence type="predicted"/>
<dbReference type="GO" id="GO:0008081">
    <property type="term" value="F:phosphoric diester hydrolase activity"/>
    <property type="evidence" value="ECO:0007669"/>
    <property type="project" value="TreeGrafter"/>
</dbReference>
<dbReference type="SUPFAM" id="SSF51658">
    <property type="entry name" value="Xylose isomerase-like"/>
    <property type="match status" value="1"/>
</dbReference>
<dbReference type="PANTHER" id="PTHR21445:SF0">
    <property type="entry name" value="APURINIC-APYRIMIDINIC ENDONUCLEASE"/>
    <property type="match status" value="1"/>
</dbReference>
<dbReference type="PANTHER" id="PTHR21445">
    <property type="entry name" value="ENDONUCLEASE IV ENDODEOXYRIBONUCLEASE IV"/>
    <property type="match status" value="1"/>
</dbReference>
<dbReference type="GO" id="GO:0003677">
    <property type="term" value="F:DNA binding"/>
    <property type="evidence" value="ECO:0007669"/>
    <property type="project" value="InterPro"/>
</dbReference>
<protein>
    <submittedName>
        <fullName evidence="2">Apurinic/apyrimidinic endonuclease</fullName>
    </submittedName>
</protein>
<sequence length="295" mass="33496">KTIMSYDNYPELLPNSDNYPFIGCHMSIEKSFLSLLDQMKNLNATGCAFFTSNPRGWQTKIPDPESTHQFIQNCLDLKYGRNQFLPHAPYIVNVCSDTDRVKDQSKQRLLFEVFLVRLLGLDTLNIHPGSCKDKVQGIKTIADCINYVHEIVPDVILVLETMAECNSKTTIANCFEEIRQIIDLVKDKTRVGVCIDTQHTFAGGFASEENFGDELLQNFDKIVGAEYLKGFHVNGSKTLWKSGNDRHESLDSGNLPIKQIQKLLEQGRKVVMVLETPDGSKYKQEIELLRSFVKK</sequence>
<dbReference type="GO" id="GO:0006284">
    <property type="term" value="P:base-excision repair"/>
    <property type="evidence" value="ECO:0007669"/>
    <property type="project" value="TreeGrafter"/>
</dbReference>
<dbReference type="GO" id="GO:0008270">
    <property type="term" value="F:zinc ion binding"/>
    <property type="evidence" value="ECO:0007669"/>
    <property type="project" value="InterPro"/>
</dbReference>
<dbReference type="InterPro" id="IPR036237">
    <property type="entry name" value="Xyl_isomerase-like_sf"/>
</dbReference>
<dbReference type="GO" id="GO:0003906">
    <property type="term" value="F:DNA-(apurinic or apyrimidinic site) endonuclease activity"/>
    <property type="evidence" value="ECO:0007669"/>
    <property type="project" value="TreeGrafter"/>
</dbReference>
<dbReference type="CDD" id="cd00019">
    <property type="entry name" value="AP2Ec"/>
    <property type="match status" value="1"/>
</dbReference>
<dbReference type="InterPro" id="IPR001719">
    <property type="entry name" value="AP_endonuc_2"/>
</dbReference>
<dbReference type="NCBIfam" id="TIGR00587">
    <property type="entry name" value="nfo"/>
    <property type="match status" value="1"/>
</dbReference>
<dbReference type="Gene3D" id="3.20.20.150">
    <property type="entry name" value="Divalent-metal-dependent TIM barrel enzymes"/>
    <property type="match status" value="1"/>
</dbReference>
<dbReference type="InterPro" id="IPR013022">
    <property type="entry name" value="Xyl_isomerase-like_TIM-brl"/>
</dbReference>
<dbReference type="PROSITE" id="PS51432">
    <property type="entry name" value="AP_NUCLEASE_F2_4"/>
    <property type="match status" value="1"/>
</dbReference>
<reference evidence="2" key="1">
    <citation type="submission" date="2015-07" db="EMBL/GenBank/DDBJ databases">
        <title>Adaptation to a free-living lifestyle via gene acquisitions in the diplomonad Trepomonas sp. PC1.</title>
        <authorList>
            <person name="Xu F."/>
            <person name="Jerlstrom-Hultqvist J."/>
            <person name="Kolisko M."/>
            <person name="Simpson A.G.B."/>
            <person name="Roger A.J."/>
            <person name="Svard S.G."/>
            <person name="Andersson J.O."/>
        </authorList>
    </citation>
    <scope>NUCLEOTIDE SEQUENCE</scope>
    <source>
        <strain evidence="2">PC1</strain>
    </source>
</reference>
<dbReference type="SMART" id="SM00518">
    <property type="entry name" value="AP2Ec"/>
    <property type="match status" value="1"/>
</dbReference>
<name>A0A146KBV5_9EUKA</name>
<evidence type="ECO:0000259" key="1">
    <source>
        <dbReference type="Pfam" id="PF01261"/>
    </source>
</evidence>
<feature type="domain" description="Xylose isomerase-like TIM barrel" evidence="1">
    <location>
        <begin position="37"/>
        <end position="291"/>
    </location>
</feature>
<keyword evidence="2" id="KW-0540">Nuclease</keyword>
<keyword evidence="2" id="KW-0378">Hydrolase</keyword>
<feature type="non-terminal residue" evidence="2">
    <location>
        <position position="1"/>
    </location>
</feature>
<organism evidence="2">
    <name type="scientific">Trepomonas sp. PC1</name>
    <dbReference type="NCBI Taxonomy" id="1076344"/>
    <lineage>
        <taxon>Eukaryota</taxon>
        <taxon>Metamonada</taxon>
        <taxon>Diplomonadida</taxon>
        <taxon>Hexamitidae</taxon>
        <taxon>Hexamitinae</taxon>
        <taxon>Trepomonas</taxon>
    </lineage>
</organism>
<gene>
    <name evidence="2" type="ORF">TPC1_13868</name>
</gene>
<accession>A0A146KBV5</accession>
<dbReference type="AlphaFoldDB" id="A0A146KBV5"/>